<evidence type="ECO:0000313" key="3">
    <source>
        <dbReference type="Proteomes" id="UP000184088"/>
    </source>
</evidence>
<feature type="domain" description="Xylose isomerase-like TIM barrel" evidence="1">
    <location>
        <begin position="28"/>
        <end position="262"/>
    </location>
</feature>
<proteinExistence type="predicted"/>
<name>A0A1M4SWM6_9THEO</name>
<dbReference type="RefSeq" id="WP_073341171.1">
    <property type="nucleotide sequence ID" value="NZ_FQVH01000001.1"/>
</dbReference>
<gene>
    <name evidence="2" type="ORF">SAMN02746089_00148</name>
</gene>
<dbReference type="Gene3D" id="3.20.20.150">
    <property type="entry name" value="Divalent-metal-dependent TIM barrel enzymes"/>
    <property type="match status" value="1"/>
</dbReference>
<dbReference type="EMBL" id="FQVH01000001">
    <property type="protein sequence ID" value="SHE36614.1"/>
    <property type="molecule type" value="Genomic_DNA"/>
</dbReference>
<dbReference type="InterPro" id="IPR036237">
    <property type="entry name" value="Xyl_isomerase-like_sf"/>
</dbReference>
<evidence type="ECO:0000313" key="2">
    <source>
        <dbReference type="EMBL" id="SHE36614.1"/>
    </source>
</evidence>
<dbReference type="OrthoDB" id="9801960at2"/>
<dbReference type="PANTHER" id="PTHR12110">
    <property type="entry name" value="HYDROXYPYRUVATE ISOMERASE"/>
    <property type="match status" value="1"/>
</dbReference>
<dbReference type="InterPro" id="IPR013022">
    <property type="entry name" value="Xyl_isomerase-like_TIM-brl"/>
</dbReference>
<dbReference type="Proteomes" id="UP000184088">
    <property type="component" value="Unassembled WGS sequence"/>
</dbReference>
<dbReference type="STRING" id="1121256.SAMN02746089_00148"/>
<evidence type="ECO:0000259" key="1">
    <source>
        <dbReference type="Pfam" id="PF01261"/>
    </source>
</evidence>
<protein>
    <submittedName>
        <fullName evidence="2">Sugar phosphate isomerase/epimerase</fullName>
    </submittedName>
</protein>
<accession>A0A1M4SWM6</accession>
<keyword evidence="2" id="KW-0413">Isomerase</keyword>
<dbReference type="AlphaFoldDB" id="A0A1M4SWM6"/>
<dbReference type="PANTHER" id="PTHR12110:SF53">
    <property type="entry name" value="BLR5974 PROTEIN"/>
    <property type="match status" value="1"/>
</dbReference>
<sequence>MKLSMVSSCFYKPFRENGMTMIDVIKVAKEIFDIDMVEMVHWMTYANTNPENVNTRENMDNIKEALNKYGVAVLNMCIDVGNISQLDKGKRREDIEKIKEWIDWAAYLGSRAARPHAGFQPEGMLDLNITVDSFKELCDYAGEKGLNVLMENFDGVASDPDNMIEIFERVNRPNFKIIADFDNFPAEIRYQGLDKIFDLDIHSVHVKTFEFDEQGEQIKYDFSKCIEIVKKHNYRGYMSVEYEGQGNSIEGIKKTIALLKKYM</sequence>
<reference evidence="2 3" key="1">
    <citation type="submission" date="2016-11" db="EMBL/GenBank/DDBJ databases">
        <authorList>
            <person name="Jaros S."/>
            <person name="Januszkiewicz K."/>
            <person name="Wedrychowicz H."/>
        </authorList>
    </citation>
    <scope>NUCLEOTIDE SEQUENCE [LARGE SCALE GENOMIC DNA]</scope>
    <source>
        <strain evidence="2 3">DSM 17918</strain>
    </source>
</reference>
<dbReference type="SUPFAM" id="SSF51658">
    <property type="entry name" value="Xylose isomerase-like"/>
    <property type="match status" value="1"/>
</dbReference>
<dbReference type="GO" id="GO:0016853">
    <property type="term" value="F:isomerase activity"/>
    <property type="evidence" value="ECO:0007669"/>
    <property type="project" value="UniProtKB-KW"/>
</dbReference>
<keyword evidence="3" id="KW-1185">Reference proteome</keyword>
<organism evidence="2 3">
    <name type="scientific">Caldanaerobius fijiensis DSM 17918</name>
    <dbReference type="NCBI Taxonomy" id="1121256"/>
    <lineage>
        <taxon>Bacteria</taxon>
        <taxon>Bacillati</taxon>
        <taxon>Bacillota</taxon>
        <taxon>Clostridia</taxon>
        <taxon>Thermoanaerobacterales</taxon>
        <taxon>Thermoanaerobacteraceae</taxon>
        <taxon>Caldanaerobius</taxon>
    </lineage>
</organism>
<dbReference type="Pfam" id="PF01261">
    <property type="entry name" value="AP_endonuc_2"/>
    <property type="match status" value="1"/>
</dbReference>
<dbReference type="InterPro" id="IPR050312">
    <property type="entry name" value="IolE/XylAMocC-like"/>
</dbReference>